<gene>
    <name evidence="1" type="ORF">SPIL2461_LOCUS23255</name>
</gene>
<dbReference type="Proteomes" id="UP000649617">
    <property type="component" value="Unassembled WGS sequence"/>
</dbReference>
<accession>A0A812YKZ5</accession>
<protein>
    <submittedName>
        <fullName evidence="1">Uncharacterized protein</fullName>
    </submittedName>
</protein>
<feature type="non-terminal residue" evidence="1">
    <location>
        <position position="1"/>
    </location>
</feature>
<proteinExistence type="predicted"/>
<comment type="caution">
    <text evidence="1">The sequence shown here is derived from an EMBL/GenBank/DDBJ whole genome shotgun (WGS) entry which is preliminary data.</text>
</comment>
<reference evidence="1" key="1">
    <citation type="submission" date="2021-02" db="EMBL/GenBank/DDBJ databases">
        <authorList>
            <person name="Dougan E. K."/>
            <person name="Rhodes N."/>
            <person name="Thang M."/>
            <person name="Chan C."/>
        </authorList>
    </citation>
    <scope>NUCLEOTIDE SEQUENCE</scope>
</reference>
<dbReference type="OrthoDB" id="412562at2759"/>
<name>A0A812YKZ5_SYMPI</name>
<keyword evidence="2" id="KW-1185">Reference proteome</keyword>
<organism evidence="1 2">
    <name type="scientific">Symbiodinium pilosum</name>
    <name type="common">Dinoflagellate</name>
    <dbReference type="NCBI Taxonomy" id="2952"/>
    <lineage>
        <taxon>Eukaryota</taxon>
        <taxon>Sar</taxon>
        <taxon>Alveolata</taxon>
        <taxon>Dinophyceae</taxon>
        <taxon>Suessiales</taxon>
        <taxon>Symbiodiniaceae</taxon>
        <taxon>Symbiodinium</taxon>
    </lineage>
</organism>
<dbReference type="EMBL" id="CAJNIZ010048091">
    <property type="protein sequence ID" value="CAE7781920.1"/>
    <property type="molecule type" value="Genomic_DNA"/>
</dbReference>
<evidence type="ECO:0000313" key="2">
    <source>
        <dbReference type="Proteomes" id="UP000649617"/>
    </source>
</evidence>
<dbReference type="AlphaFoldDB" id="A0A812YKZ5"/>
<sequence length="147" mass="17157">MLRLVIHSLLCLIPDGPRFGMYQPVCSSWIWINRSTSKRSKAAPLGDESLFTVQQANQMVSRTILAMLVNLWYGGDILLEEWVGDLYRRFTREMRQEAEELREILGYEKPTRVPAFKAKDDYDAQNGYQRFYNEQGRLDLGDTWDDA</sequence>
<evidence type="ECO:0000313" key="1">
    <source>
        <dbReference type="EMBL" id="CAE7781920.1"/>
    </source>
</evidence>